<dbReference type="AlphaFoldDB" id="A0A0G0CAK0"/>
<proteinExistence type="predicted"/>
<evidence type="ECO:0000313" key="1">
    <source>
        <dbReference type="EMBL" id="KKP48205.1"/>
    </source>
</evidence>
<accession>A0A0G0CAK0</accession>
<sequence>MNIKYKLKESGYLVIMRDFQKLLQIENINFTLLGTYLCFLLQADWDSRHSHYRAILPNDTDLANLWNCNTSTICRSRKKLISVGLLEQISGITYIKNFNMFQIGTVKALIKKRLTDSQLLYAKSEDELAKSLYNIE</sequence>
<organism evidence="1 2">
    <name type="scientific">Candidatus Woesebacteria bacterium GW2011_GWA2_33_28</name>
    <dbReference type="NCBI Taxonomy" id="1618561"/>
    <lineage>
        <taxon>Bacteria</taxon>
        <taxon>Candidatus Woeseibacteriota</taxon>
    </lineage>
</organism>
<dbReference type="Proteomes" id="UP000033995">
    <property type="component" value="Unassembled WGS sequence"/>
</dbReference>
<comment type="caution">
    <text evidence="1">The sequence shown here is derived from an EMBL/GenBank/DDBJ whole genome shotgun (WGS) entry which is preliminary data.</text>
</comment>
<dbReference type="EMBL" id="LBOZ01000001">
    <property type="protein sequence ID" value="KKP48205.1"/>
    <property type="molecule type" value="Genomic_DNA"/>
</dbReference>
<protein>
    <submittedName>
        <fullName evidence="1">Uncharacterized protein</fullName>
    </submittedName>
</protein>
<reference evidence="1 2" key="1">
    <citation type="journal article" date="2015" name="Nature">
        <title>rRNA introns, odd ribosomes, and small enigmatic genomes across a large radiation of phyla.</title>
        <authorList>
            <person name="Brown C.T."/>
            <person name="Hug L.A."/>
            <person name="Thomas B.C."/>
            <person name="Sharon I."/>
            <person name="Castelle C.J."/>
            <person name="Singh A."/>
            <person name="Wilkins M.J."/>
            <person name="Williams K.H."/>
            <person name="Banfield J.F."/>
        </authorList>
    </citation>
    <scope>NUCLEOTIDE SEQUENCE [LARGE SCALE GENOMIC DNA]</scope>
</reference>
<gene>
    <name evidence="1" type="ORF">UR38_C0001G0001</name>
</gene>
<name>A0A0G0CAK0_9BACT</name>
<evidence type="ECO:0000313" key="2">
    <source>
        <dbReference type="Proteomes" id="UP000033995"/>
    </source>
</evidence>